<sequence>MTTCQRGVSNMPTFPVSMPATITTADVTGHTNEWQTARIRAGVSAARDGKIVPADEVFAAIASKHDWPR</sequence>
<evidence type="ECO:0000313" key="1">
    <source>
        <dbReference type="EMBL" id="RWR21887.1"/>
    </source>
</evidence>
<protein>
    <submittedName>
        <fullName evidence="1">Uncharacterized protein</fullName>
    </submittedName>
</protein>
<accession>A0A443JMZ1</accession>
<organism evidence="1 2">
    <name type="scientific">Paenirhodobacter populi</name>
    <dbReference type="NCBI Taxonomy" id="2306993"/>
    <lineage>
        <taxon>Bacteria</taxon>
        <taxon>Pseudomonadati</taxon>
        <taxon>Pseudomonadota</taxon>
        <taxon>Alphaproteobacteria</taxon>
        <taxon>Rhodobacterales</taxon>
        <taxon>Rhodobacter group</taxon>
        <taxon>Paenirhodobacter</taxon>
    </lineage>
</organism>
<comment type="caution">
    <text evidence="1">The sequence shown here is derived from an EMBL/GenBank/DDBJ whole genome shotgun (WGS) entry which is preliminary data.</text>
</comment>
<proteinExistence type="predicted"/>
<dbReference type="AlphaFoldDB" id="A0A443JMZ1"/>
<evidence type="ECO:0000313" key="2">
    <source>
        <dbReference type="Proteomes" id="UP000284476"/>
    </source>
</evidence>
<name>A0A443JMZ1_9RHOB</name>
<dbReference type="Proteomes" id="UP000284476">
    <property type="component" value="Unassembled WGS sequence"/>
</dbReference>
<reference evidence="1 2" key="2">
    <citation type="submission" date="2019-01" db="EMBL/GenBank/DDBJ databases">
        <authorList>
            <person name="Li Y."/>
        </authorList>
    </citation>
    <scope>NUCLEOTIDE SEQUENCE [LARGE SCALE GENOMIC DNA]</scope>
    <source>
        <strain evidence="1 2">SK2B-1</strain>
    </source>
</reference>
<dbReference type="EMBL" id="SAUZ01000007">
    <property type="protein sequence ID" value="RWR21887.1"/>
    <property type="molecule type" value="Genomic_DNA"/>
</dbReference>
<gene>
    <name evidence="1" type="ORF">D2T30_07670</name>
</gene>
<reference evidence="1 2" key="1">
    <citation type="submission" date="2019-01" db="EMBL/GenBank/DDBJ databases">
        <title>Sinorhodobacter populi sp. nov. isolated from the symptomatic bark tissue of Populus euramericana canker.</title>
        <authorList>
            <person name="Xu G."/>
        </authorList>
    </citation>
    <scope>NUCLEOTIDE SEQUENCE [LARGE SCALE GENOMIC DNA]</scope>
    <source>
        <strain evidence="1 2">SK2B-1</strain>
    </source>
</reference>